<gene>
    <name evidence="1" type="ORF">BA70_08615</name>
</gene>
<dbReference type="AlphaFoldDB" id="A0A081L873"/>
<dbReference type="OrthoDB" id="9811390at2"/>
<keyword evidence="2" id="KW-1185">Reference proteome</keyword>
<name>A0A081L873_9BACI</name>
<dbReference type="EMBL" id="JOTP01000022">
    <property type="protein sequence ID" value="KEP25449.1"/>
    <property type="molecule type" value="Genomic_DNA"/>
</dbReference>
<evidence type="ECO:0000313" key="2">
    <source>
        <dbReference type="Proteomes" id="UP000028091"/>
    </source>
</evidence>
<reference evidence="1 2" key="1">
    <citation type="submission" date="2012-09" db="EMBL/GenBank/DDBJ databases">
        <title>Genome Sequence of Bacillus sp. DW5-4.</title>
        <authorList>
            <person name="Lai Q."/>
            <person name="Liu Y."/>
            <person name="Shao Z."/>
        </authorList>
    </citation>
    <scope>NUCLEOTIDE SEQUENCE [LARGE SCALE GENOMIC DNA]</scope>
    <source>
        <strain evidence="1 2">DW5-4</strain>
    </source>
</reference>
<dbReference type="Pfam" id="PF04025">
    <property type="entry name" value="RemA-like"/>
    <property type="match status" value="1"/>
</dbReference>
<organism evidence="1 2">
    <name type="scientific">Bacillus zhangzhouensis</name>
    <dbReference type="NCBI Taxonomy" id="1178540"/>
    <lineage>
        <taxon>Bacteria</taxon>
        <taxon>Bacillati</taxon>
        <taxon>Bacillota</taxon>
        <taxon>Bacilli</taxon>
        <taxon>Bacillales</taxon>
        <taxon>Bacillaceae</taxon>
        <taxon>Bacillus</taxon>
    </lineage>
</organism>
<comment type="caution">
    <text evidence="1">The sequence shown here is derived from an EMBL/GenBank/DDBJ whole genome shotgun (WGS) entry which is preliminary data.</text>
</comment>
<evidence type="ECO:0008006" key="3">
    <source>
        <dbReference type="Google" id="ProtNLM"/>
    </source>
</evidence>
<dbReference type="InterPro" id="IPR007169">
    <property type="entry name" value="RemA-like"/>
</dbReference>
<protein>
    <recommendedName>
        <fullName evidence="3">DUF370 domain-containing protein</fullName>
    </recommendedName>
</protein>
<dbReference type="Proteomes" id="UP000028091">
    <property type="component" value="Unassembled WGS sequence"/>
</dbReference>
<evidence type="ECO:0000313" key="1">
    <source>
        <dbReference type="EMBL" id="KEP25449.1"/>
    </source>
</evidence>
<proteinExistence type="predicted"/>
<sequence length="81" mass="9117">MYIHLGDDCVVSTREIVAIVDYKMRSSSVVEEFLQKQEEQIISLSQGTPKSIVVTTKSVYYSPLSSSTLKKRASFVIEIEV</sequence>
<dbReference type="eggNOG" id="ENOG5032Y6E">
    <property type="taxonomic scope" value="Bacteria"/>
</dbReference>
<dbReference type="RefSeq" id="WP_024718423.1">
    <property type="nucleotide sequence ID" value="NZ_JAVIKA010000001.1"/>
</dbReference>
<accession>A0A081L873</accession>
<dbReference type="NCBIfam" id="NF046065">
    <property type="entry name" value="MtxRegRemB"/>
    <property type="match status" value="1"/>
</dbReference>